<dbReference type="AlphaFoldDB" id="A0A6G1DUL7"/>
<accession>A0A6G1DUL7</accession>
<evidence type="ECO:0000256" key="1">
    <source>
        <dbReference type="ARBA" id="ARBA00008894"/>
    </source>
</evidence>
<feature type="domain" description="Disease resistance N-terminal" evidence="7">
    <location>
        <begin position="12"/>
        <end position="91"/>
    </location>
</feature>
<sequence length="104" mass="11794">MDILFSALASEIASRVISFIVAKYHKQTTMDKTIKLHHLLLRARTIIEEADGRYISNQGMLLQLRQLRNAMYEGHHVLDTFKRHTEPSKDRVRGSSTGARACAG</sequence>
<dbReference type="EMBL" id="SPHZ02000005">
    <property type="protein sequence ID" value="KAF0916318.1"/>
    <property type="molecule type" value="Genomic_DNA"/>
</dbReference>
<proteinExistence type="inferred from homology"/>
<keyword evidence="3" id="KW-0677">Repeat</keyword>
<dbReference type="Proteomes" id="UP000479710">
    <property type="component" value="Unassembled WGS sequence"/>
</dbReference>
<organism evidence="8 9">
    <name type="scientific">Oryza meyeriana var. granulata</name>
    <dbReference type="NCBI Taxonomy" id="110450"/>
    <lineage>
        <taxon>Eukaryota</taxon>
        <taxon>Viridiplantae</taxon>
        <taxon>Streptophyta</taxon>
        <taxon>Embryophyta</taxon>
        <taxon>Tracheophyta</taxon>
        <taxon>Spermatophyta</taxon>
        <taxon>Magnoliopsida</taxon>
        <taxon>Liliopsida</taxon>
        <taxon>Poales</taxon>
        <taxon>Poaceae</taxon>
        <taxon>BOP clade</taxon>
        <taxon>Oryzoideae</taxon>
        <taxon>Oryzeae</taxon>
        <taxon>Oryzinae</taxon>
        <taxon>Oryza</taxon>
        <taxon>Oryza meyeriana</taxon>
    </lineage>
</organism>
<evidence type="ECO:0000313" key="9">
    <source>
        <dbReference type="Proteomes" id="UP000479710"/>
    </source>
</evidence>
<protein>
    <recommendedName>
        <fullName evidence="7">Disease resistance N-terminal domain-containing protein</fullName>
    </recommendedName>
</protein>
<keyword evidence="9" id="KW-1185">Reference proteome</keyword>
<keyword evidence="5" id="KW-0611">Plant defense</keyword>
<dbReference type="InterPro" id="IPR041118">
    <property type="entry name" value="Rx_N"/>
</dbReference>
<dbReference type="OrthoDB" id="689806at2759"/>
<gene>
    <name evidence="8" type="ORF">E2562_005921</name>
</gene>
<evidence type="ECO:0000259" key="7">
    <source>
        <dbReference type="Pfam" id="PF18052"/>
    </source>
</evidence>
<feature type="compositionally biased region" description="Basic and acidic residues" evidence="6">
    <location>
        <begin position="84"/>
        <end position="93"/>
    </location>
</feature>
<dbReference type="GO" id="GO:0000166">
    <property type="term" value="F:nucleotide binding"/>
    <property type="evidence" value="ECO:0007669"/>
    <property type="project" value="UniProtKB-KW"/>
</dbReference>
<dbReference type="PANTHER" id="PTHR33377">
    <property type="entry name" value="OS10G0134700 PROTEIN-RELATED"/>
    <property type="match status" value="1"/>
</dbReference>
<keyword evidence="2" id="KW-0433">Leucine-rich repeat</keyword>
<evidence type="ECO:0000256" key="3">
    <source>
        <dbReference type="ARBA" id="ARBA00022737"/>
    </source>
</evidence>
<name>A0A6G1DUL7_9ORYZ</name>
<evidence type="ECO:0000313" key="8">
    <source>
        <dbReference type="EMBL" id="KAF0916318.1"/>
    </source>
</evidence>
<dbReference type="PANTHER" id="PTHR33377:SF94">
    <property type="entry name" value="OS01G0582300 PROTEIN"/>
    <property type="match status" value="1"/>
</dbReference>
<evidence type="ECO:0000256" key="2">
    <source>
        <dbReference type="ARBA" id="ARBA00022614"/>
    </source>
</evidence>
<dbReference type="GO" id="GO:0006952">
    <property type="term" value="P:defense response"/>
    <property type="evidence" value="ECO:0007669"/>
    <property type="project" value="UniProtKB-KW"/>
</dbReference>
<evidence type="ECO:0000256" key="6">
    <source>
        <dbReference type="SAM" id="MobiDB-lite"/>
    </source>
</evidence>
<keyword evidence="4" id="KW-0547">Nucleotide-binding</keyword>
<comment type="similarity">
    <text evidence="1">Belongs to the disease resistance NB-LRR family.</text>
</comment>
<feature type="region of interest" description="Disordered" evidence="6">
    <location>
        <begin position="84"/>
        <end position="104"/>
    </location>
</feature>
<reference evidence="8 9" key="1">
    <citation type="submission" date="2019-11" db="EMBL/GenBank/DDBJ databases">
        <title>Whole genome sequence of Oryza granulata.</title>
        <authorList>
            <person name="Li W."/>
        </authorList>
    </citation>
    <scope>NUCLEOTIDE SEQUENCE [LARGE SCALE GENOMIC DNA]</scope>
    <source>
        <strain evidence="9">cv. Menghai</strain>
        <tissue evidence="8">Leaf</tissue>
    </source>
</reference>
<evidence type="ECO:0000256" key="5">
    <source>
        <dbReference type="ARBA" id="ARBA00022821"/>
    </source>
</evidence>
<comment type="caution">
    <text evidence="8">The sequence shown here is derived from an EMBL/GenBank/DDBJ whole genome shotgun (WGS) entry which is preliminary data.</text>
</comment>
<evidence type="ECO:0000256" key="4">
    <source>
        <dbReference type="ARBA" id="ARBA00022741"/>
    </source>
</evidence>
<dbReference type="Pfam" id="PF18052">
    <property type="entry name" value="Rx_N"/>
    <property type="match status" value="1"/>
</dbReference>